<reference evidence="2" key="1">
    <citation type="submission" date="2025-08" db="UniProtKB">
        <authorList>
            <consortium name="RefSeq"/>
        </authorList>
    </citation>
    <scope>IDENTIFICATION</scope>
</reference>
<sequence>MQGACCCPNKGPLFTGCLRTLRKRKRRTCALPGLAVSKLNLVTFLSKRKSWDVKKRRQQSYTQVALSAFQGQHLLPVGAAGRGEEAVLTVLKAYFQDADVVPQHDIDEKRTQSRRKESRKWQRLRTLYTVFNSGCTGLHSYEQCSPPKLNQDEINNSNRLITRAEIESVIIIRKNLPINKSPGPDGFTGEFYQIYKEELI</sequence>
<protein>
    <submittedName>
        <fullName evidence="2">Uncharacterized protein LOC130708142</fullName>
    </submittedName>
</protein>
<evidence type="ECO:0000313" key="2">
    <source>
        <dbReference type="RefSeq" id="XP_057401768.1"/>
    </source>
</evidence>
<dbReference type="PANTHER" id="PTHR19446">
    <property type="entry name" value="REVERSE TRANSCRIPTASES"/>
    <property type="match status" value="1"/>
</dbReference>
<accession>A0ABM3TI49</accession>
<keyword evidence="1" id="KW-1185">Reference proteome</keyword>
<name>A0ABM3TI49_BALAC</name>
<dbReference type="Proteomes" id="UP001652580">
    <property type="component" value="Chromosome 4"/>
</dbReference>
<evidence type="ECO:0000313" key="1">
    <source>
        <dbReference type="Proteomes" id="UP001652580"/>
    </source>
</evidence>
<dbReference type="GeneID" id="130708142"/>
<organism evidence="1 2">
    <name type="scientific">Balaenoptera acutorostrata</name>
    <name type="common">Common minke whale</name>
    <name type="synonym">Balaena rostrata</name>
    <dbReference type="NCBI Taxonomy" id="9767"/>
    <lineage>
        <taxon>Eukaryota</taxon>
        <taxon>Metazoa</taxon>
        <taxon>Chordata</taxon>
        <taxon>Craniata</taxon>
        <taxon>Vertebrata</taxon>
        <taxon>Euteleostomi</taxon>
        <taxon>Mammalia</taxon>
        <taxon>Eutheria</taxon>
        <taxon>Laurasiatheria</taxon>
        <taxon>Artiodactyla</taxon>
        <taxon>Whippomorpha</taxon>
        <taxon>Cetacea</taxon>
        <taxon>Mysticeti</taxon>
        <taxon>Balaenopteridae</taxon>
        <taxon>Balaenoptera</taxon>
    </lineage>
</organism>
<dbReference type="RefSeq" id="XP_057401768.1">
    <property type="nucleotide sequence ID" value="XM_057545785.1"/>
</dbReference>
<proteinExistence type="predicted"/>
<gene>
    <name evidence="2" type="primary">LOC130708142</name>
</gene>